<evidence type="ECO:0000313" key="1">
    <source>
        <dbReference type="EMBL" id="PIW33627.1"/>
    </source>
</evidence>
<evidence type="ECO:0000313" key="2">
    <source>
        <dbReference type="Proteomes" id="UP000230025"/>
    </source>
</evidence>
<dbReference type="EMBL" id="PFFY01000165">
    <property type="protein sequence ID" value="PIW33627.1"/>
    <property type="molecule type" value="Genomic_DNA"/>
</dbReference>
<evidence type="ECO:0008006" key="3">
    <source>
        <dbReference type="Google" id="ProtNLM"/>
    </source>
</evidence>
<gene>
    <name evidence="1" type="ORF">COW28_03560</name>
</gene>
<dbReference type="Proteomes" id="UP000230025">
    <property type="component" value="Unassembled WGS sequence"/>
</dbReference>
<dbReference type="Gene3D" id="3.30.2310.20">
    <property type="entry name" value="RelE-like"/>
    <property type="match status" value="1"/>
</dbReference>
<name>A0A2M7GYR8_9BACT</name>
<reference evidence="2" key="1">
    <citation type="submission" date="2017-09" db="EMBL/GenBank/DDBJ databases">
        <title>Depth-based differentiation of microbial function through sediment-hosted aquifers and enrichment of novel symbionts in the deep terrestrial subsurface.</title>
        <authorList>
            <person name="Probst A.J."/>
            <person name="Ladd B."/>
            <person name="Jarett J.K."/>
            <person name="Geller-Mcgrath D.E."/>
            <person name="Sieber C.M.K."/>
            <person name="Emerson J.B."/>
            <person name="Anantharaman K."/>
            <person name="Thomas B.C."/>
            <person name="Malmstrom R."/>
            <person name="Stieglmeier M."/>
            <person name="Klingl A."/>
            <person name="Woyke T."/>
            <person name="Ryan C.M."/>
            <person name="Banfield J.F."/>
        </authorList>
    </citation>
    <scope>NUCLEOTIDE SEQUENCE [LARGE SCALE GENOMIC DNA]</scope>
</reference>
<organism evidence="1 2">
    <name type="scientific">bacterium (Candidatus Ratteibacteria) CG15_BIG_FIL_POST_REV_8_21_14_020_41_12</name>
    <dbReference type="NCBI Taxonomy" id="2014291"/>
    <lineage>
        <taxon>Bacteria</taxon>
        <taxon>Candidatus Ratteibacteria</taxon>
    </lineage>
</organism>
<accession>A0A2M7GYR8</accession>
<dbReference type="InterPro" id="IPR035093">
    <property type="entry name" value="RelE/ParE_toxin_dom_sf"/>
</dbReference>
<protein>
    <recommendedName>
        <fullName evidence="3">Type II toxin-antitoxin system RelE/ParE family toxin</fullName>
    </recommendedName>
</protein>
<comment type="caution">
    <text evidence="1">The sequence shown here is derived from an EMBL/GenBank/DDBJ whole genome shotgun (WGS) entry which is preliminary data.</text>
</comment>
<dbReference type="SUPFAM" id="SSF143011">
    <property type="entry name" value="RelE-like"/>
    <property type="match status" value="1"/>
</dbReference>
<sequence>MKNSGNSSGWGVKYPDDTKKVFKKFSRKEQEKIYSKIGELQTLQNPLSHHQVLPLIAELKGNWKLKWGNFRVVFELNSRKRIIEVALIERKTEGTYRKLKRR</sequence>
<proteinExistence type="predicted"/>
<dbReference type="AlphaFoldDB" id="A0A2M7GYR8"/>